<proteinExistence type="predicted"/>
<accession>A0AAN9KP49</accession>
<evidence type="ECO:0000256" key="1">
    <source>
        <dbReference type="SAM" id="Phobius"/>
    </source>
</evidence>
<protein>
    <submittedName>
        <fullName evidence="2">Uncharacterized protein</fullName>
    </submittedName>
</protein>
<keyword evidence="1" id="KW-0812">Transmembrane</keyword>
<dbReference type="EMBL" id="JAYMYQ010000007">
    <property type="protein sequence ID" value="KAK7320536.1"/>
    <property type="molecule type" value="Genomic_DNA"/>
</dbReference>
<evidence type="ECO:0000313" key="3">
    <source>
        <dbReference type="Proteomes" id="UP001367508"/>
    </source>
</evidence>
<reference evidence="2 3" key="1">
    <citation type="submission" date="2024-01" db="EMBL/GenBank/DDBJ databases">
        <title>The genomes of 5 underutilized Papilionoideae crops provide insights into root nodulation and disease resistanc.</title>
        <authorList>
            <person name="Jiang F."/>
        </authorList>
    </citation>
    <scope>NUCLEOTIDE SEQUENCE [LARGE SCALE GENOMIC DNA]</scope>
    <source>
        <strain evidence="2">LVBAO_FW01</strain>
        <tissue evidence="2">Leaves</tissue>
    </source>
</reference>
<evidence type="ECO:0000313" key="2">
    <source>
        <dbReference type="EMBL" id="KAK7320536.1"/>
    </source>
</evidence>
<organism evidence="2 3">
    <name type="scientific">Canavalia gladiata</name>
    <name type="common">Sword bean</name>
    <name type="synonym">Dolichos gladiatus</name>
    <dbReference type="NCBI Taxonomy" id="3824"/>
    <lineage>
        <taxon>Eukaryota</taxon>
        <taxon>Viridiplantae</taxon>
        <taxon>Streptophyta</taxon>
        <taxon>Embryophyta</taxon>
        <taxon>Tracheophyta</taxon>
        <taxon>Spermatophyta</taxon>
        <taxon>Magnoliopsida</taxon>
        <taxon>eudicotyledons</taxon>
        <taxon>Gunneridae</taxon>
        <taxon>Pentapetalae</taxon>
        <taxon>rosids</taxon>
        <taxon>fabids</taxon>
        <taxon>Fabales</taxon>
        <taxon>Fabaceae</taxon>
        <taxon>Papilionoideae</taxon>
        <taxon>50 kb inversion clade</taxon>
        <taxon>NPAAA clade</taxon>
        <taxon>indigoferoid/millettioid clade</taxon>
        <taxon>Phaseoleae</taxon>
        <taxon>Canavalia</taxon>
    </lineage>
</organism>
<dbReference type="AlphaFoldDB" id="A0AAN9KP49"/>
<sequence length="107" mass="12619">MLCRCNNCYLLMSNAFCFLQYMSQQLNLMNLLCSLSDYHIVIAVCLHAIFYTISFSNSNRKQALHLLEEFSVSSTVFFNKKRLRFLTKIRHKYTTLTQLVTTYPNEN</sequence>
<comment type="caution">
    <text evidence="2">The sequence shown here is derived from an EMBL/GenBank/DDBJ whole genome shotgun (WGS) entry which is preliminary data.</text>
</comment>
<name>A0AAN9KP49_CANGL</name>
<dbReference type="Proteomes" id="UP001367508">
    <property type="component" value="Unassembled WGS sequence"/>
</dbReference>
<keyword evidence="1" id="KW-1133">Transmembrane helix</keyword>
<feature type="transmembrane region" description="Helical" evidence="1">
    <location>
        <begin position="38"/>
        <end position="56"/>
    </location>
</feature>
<keyword evidence="3" id="KW-1185">Reference proteome</keyword>
<keyword evidence="1" id="KW-0472">Membrane</keyword>
<gene>
    <name evidence="2" type="ORF">VNO77_30093</name>
</gene>